<dbReference type="EMBL" id="SGPK01000103">
    <property type="protein sequence ID" value="THH08354.1"/>
    <property type="molecule type" value="Genomic_DNA"/>
</dbReference>
<keyword evidence="2" id="KW-0812">Transmembrane</keyword>
<comment type="caution">
    <text evidence="3">The sequence shown here is derived from an EMBL/GenBank/DDBJ whole genome shotgun (WGS) entry which is preliminary data.</text>
</comment>
<reference evidence="3 4" key="1">
    <citation type="submission" date="2019-02" db="EMBL/GenBank/DDBJ databases">
        <title>Genome sequencing of the rare red list fungi Phellinidium pouzarii.</title>
        <authorList>
            <person name="Buettner E."/>
            <person name="Kellner H."/>
        </authorList>
    </citation>
    <scope>NUCLEOTIDE SEQUENCE [LARGE SCALE GENOMIC DNA]</scope>
    <source>
        <strain evidence="3 4">DSM 108285</strain>
    </source>
</reference>
<dbReference type="Proteomes" id="UP000308199">
    <property type="component" value="Unassembled WGS sequence"/>
</dbReference>
<feature type="compositionally biased region" description="Basic and acidic residues" evidence="1">
    <location>
        <begin position="105"/>
        <end position="114"/>
    </location>
</feature>
<protein>
    <submittedName>
        <fullName evidence="3">Uncharacterized protein</fullName>
    </submittedName>
</protein>
<accession>A0A4S4L9U0</accession>
<feature type="transmembrane region" description="Helical" evidence="2">
    <location>
        <begin position="323"/>
        <end position="342"/>
    </location>
</feature>
<organism evidence="3 4">
    <name type="scientific">Phellinidium pouzarii</name>
    <dbReference type="NCBI Taxonomy" id="167371"/>
    <lineage>
        <taxon>Eukaryota</taxon>
        <taxon>Fungi</taxon>
        <taxon>Dikarya</taxon>
        <taxon>Basidiomycota</taxon>
        <taxon>Agaricomycotina</taxon>
        <taxon>Agaricomycetes</taxon>
        <taxon>Hymenochaetales</taxon>
        <taxon>Hymenochaetaceae</taxon>
        <taxon>Phellinidium</taxon>
    </lineage>
</organism>
<keyword evidence="2" id="KW-1133">Transmembrane helix</keyword>
<name>A0A4S4L9U0_9AGAM</name>
<feature type="region of interest" description="Disordered" evidence="1">
    <location>
        <begin position="50"/>
        <end position="92"/>
    </location>
</feature>
<proteinExistence type="predicted"/>
<feature type="region of interest" description="Disordered" evidence="1">
    <location>
        <begin position="363"/>
        <end position="386"/>
    </location>
</feature>
<gene>
    <name evidence="3" type="ORF">EW145_g2762</name>
</gene>
<feature type="region of interest" description="Disordered" evidence="1">
    <location>
        <begin position="105"/>
        <end position="139"/>
    </location>
</feature>
<sequence length="386" mass="42105">MSSHPREPMWYCHEIENLDDDPREFHTSEAILDERLGPLAMLASLNEILRDHSSPPGTDPFSRRAAASGPTHDRGGSPTRGMGLHLEFGGPSNRRTFVLGGQNIRRDTEPDARGNHPPSRLSEFLRGSNEANGRDPQDSIPGQLMAQYLLTFLGGGGVRGNRGLPPLFGALGMGEQGSDTGRWGDYVFTQEGRWSVSSALDQIITQMMEGANSTRPVPATEEIVENLPRSVLERGDPLLEKDCAVCKEQFSIDSEDPGDKLQSRVRLQAAHPSQTADLPRVEIQVEPSVTPCPKKALPEPELRQPPGEIILERAALPQTQIQGHIPMVVVSLVIYLAAITVVETRIRPCNQYFPPVTVGKVAAREGGTGETGDTPRIPGGWRDSLD</sequence>
<evidence type="ECO:0000313" key="3">
    <source>
        <dbReference type="EMBL" id="THH08354.1"/>
    </source>
</evidence>
<evidence type="ECO:0000313" key="4">
    <source>
        <dbReference type="Proteomes" id="UP000308199"/>
    </source>
</evidence>
<dbReference type="OrthoDB" id="8062037at2759"/>
<dbReference type="AlphaFoldDB" id="A0A4S4L9U0"/>
<keyword evidence="4" id="KW-1185">Reference proteome</keyword>
<keyword evidence="2" id="KW-0472">Membrane</keyword>
<evidence type="ECO:0000256" key="2">
    <source>
        <dbReference type="SAM" id="Phobius"/>
    </source>
</evidence>
<evidence type="ECO:0000256" key="1">
    <source>
        <dbReference type="SAM" id="MobiDB-lite"/>
    </source>
</evidence>